<dbReference type="InterPro" id="IPR017439">
    <property type="entry name" value="Amidohydrolase"/>
</dbReference>
<feature type="binding site" evidence="1">
    <location>
        <position position="149"/>
    </location>
    <ligand>
        <name>Mn(2+)</name>
        <dbReference type="ChEBI" id="CHEBI:29035"/>
        <label>2</label>
    </ligand>
</feature>
<dbReference type="AlphaFoldDB" id="A0AAE9Y905"/>
<evidence type="ECO:0000313" key="3">
    <source>
        <dbReference type="EMBL" id="WCO68985.1"/>
    </source>
</evidence>
<feature type="binding site" evidence="1">
    <location>
        <position position="372"/>
    </location>
    <ligand>
        <name>Mn(2+)</name>
        <dbReference type="ChEBI" id="CHEBI:29035"/>
        <label>2</label>
    </ligand>
</feature>
<dbReference type="Gene3D" id="3.40.630.10">
    <property type="entry name" value="Zn peptidases"/>
    <property type="match status" value="1"/>
</dbReference>
<comment type="cofactor">
    <cofactor evidence="1">
        <name>Mn(2+)</name>
        <dbReference type="ChEBI" id="CHEBI:29035"/>
    </cofactor>
    <text evidence="1">The Mn(2+) ion enhances activity.</text>
</comment>
<dbReference type="PANTHER" id="PTHR11014">
    <property type="entry name" value="PEPTIDASE M20 FAMILY MEMBER"/>
    <property type="match status" value="1"/>
</dbReference>
<feature type="binding site" evidence="1">
    <location>
        <position position="174"/>
    </location>
    <ligand>
        <name>Mn(2+)</name>
        <dbReference type="ChEBI" id="CHEBI:29035"/>
        <label>2</label>
    </ligand>
</feature>
<dbReference type="EMBL" id="CP116942">
    <property type="protein sequence ID" value="WCO68985.1"/>
    <property type="molecule type" value="Genomic_DNA"/>
</dbReference>
<keyword evidence="4" id="KW-1185">Reference proteome</keyword>
<dbReference type="Pfam" id="PF07687">
    <property type="entry name" value="M20_dimer"/>
    <property type="match status" value="1"/>
</dbReference>
<dbReference type="Gene3D" id="3.30.70.360">
    <property type="match status" value="1"/>
</dbReference>
<dbReference type="SUPFAM" id="SSF55031">
    <property type="entry name" value="Bacterial exopeptidase dimerisation domain"/>
    <property type="match status" value="1"/>
</dbReference>
<evidence type="ECO:0000313" key="4">
    <source>
        <dbReference type="Proteomes" id="UP001216390"/>
    </source>
</evidence>
<proteinExistence type="predicted"/>
<dbReference type="Proteomes" id="UP001216390">
    <property type="component" value="Chromosome"/>
</dbReference>
<dbReference type="GO" id="GO:0046872">
    <property type="term" value="F:metal ion binding"/>
    <property type="evidence" value="ECO:0007669"/>
    <property type="project" value="UniProtKB-KW"/>
</dbReference>
<protein>
    <submittedName>
        <fullName evidence="3">Amidohydrolase</fullName>
    </submittedName>
</protein>
<keyword evidence="1" id="KW-0464">Manganese</keyword>
<dbReference type="RefSeq" id="WP_272738499.1">
    <property type="nucleotide sequence ID" value="NZ_CP116942.1"/>
</dbReference>
<dbReference type="SUPFAM" id="SSF53187">
    <property type="entry name" value="Zn-dependent exopeptidases"/>
    <property type="match status" value="1"/>
</dbReference>
<feature type="binding site" evidence="1">
    <location>
        <position position="115"/>
    </location>
    <ligand>
        <name>Mn(2+)</name>
        <dbReference type="ChEBI" id="CHEBI:29035"/>
        <label>2</label>
    </ligand>
</feature>
<dbReference type="Pfam" id="PF01546">
    <property type="entry name" value="Peptidase_M20"/>
    <property type="match status" value="1"/>
</dbReference>
<dbReference type="GO" id="GO:0016787">
    <property type="term" value="F:hydrolase activity"/>
    <property type="evidence" value="ECO:0007669"/>
    <property type="project" value="InterPro"/>
</dbReference>
<name>A0AAE9Y905_9ACTN</name>
<dbReference type="PANTHER" id="PTHR11014:SF63">
    <property type="entry name" value="METALLOPEPTIDASE, PUTATIVE (AFU_ORTHOLOGUE AFUA_6G09600)-RELATED"/>
    <property type="match status" value="1"/>
</dbReference>
<dbReference type="KEGG" id="ima:PO878_09635"/>
<dbReference type="InterPro" id="IPR002933">
    <property type="entry name" value="Peptidase_M20"/>
</dbReference>
<organism evidence="3 4">
    <name type="scientific">Iamia majanohamensis</name>
    <dbReference type="NCBI Taxonomy" id="467976"/>
    <lineage>
        <taxon>Bacteria</taxon>
        <taxon>Bacillati</taxon>
        <taxon>Actinomycetota</taxon>
        <taxon>Acidimicrobiia</taxon>
        <taxon>Acidimicrobiales</taxon>
        <taxon>Iamiaceae</taxon>
        <taxon>Iamia</taxon>
    </lineage>
</organism>
<dbReference type="NCBIfam" id="TIGR01891">
    <property type="entry name" value="amidohydrolases"/>
    <property type="match status" value="1"/>
</dbReference>
<reference evidence="3" key="1">
    <citation type="submission" date="2023-01" db="EMBL/GenBank/DDBJ databases">
        <title>The diversity of Class Acidimicrobiia in South China Sea sediment environments and the proposal of Iamia marina sp. nov., a novel species of the genus Iamia.</title>
        <authorList>
            <person name="He Y."/>
            <person name="Tian X."/>
        </authorList>
    </citation>
    <scope>NUCLEOTIDE SEQUENCE</scope>
    <source>
        <strain evidence="3">DSM 19957</strain>
    </source>
</reference>
<sequence>MSAEPAPADGGARAAEVATAVAAVEADLVALRRDLHAHPEPSWEETRTTEVVGRALTDAGLEVRAAPTATGLLCDVGSGDAVVALRADLDALRLTDVKEVPYRSTVPGVAHACGHDLHTAAAVGAALALARTLRPGEGRVRLVFQPAEETIPSGARPLAEAGVVDGARAAFALHCDPRLEVGQVGVSPGPITSAADQVEIRLAGPGGHTGRPHRTVDLVHVAARMVVDLQASLDRLTDPRDSVNLTFGAVASGDAANVIPSEAVLRGSLRAGGRAGWEDAARLLPGLVAGVAEPLGATWELDHRTGAPPVENDPWATRLLGAAAAHVARPGGVVPTRQSGGGEDFSWFLERVPGAFARLGTTPPGAEPVDIHSGAFDVDERAIALGARLLAGVALAALAAP</sequence>
<evidence type="ECO:0000259" key="2">
    <source>
        <dbReference type="Pfam" id="PF07687"/>
    </source>
</evidence>
<feature type="domain" description="Peptidase M20 dimerisation" evidence="2">
    <location>
        <begin position="197"/>
        <end position="271"/>
    </location>
</feature>
<feature type="binding site" evidence="1">
    <location>
        <position position="113"/>
    </location>
    <ligand>
        <name>Mn(2+)</name>
        <dbReference type="ChEBI" id="CHEBI:29035"/>
        <label>2</label>
    </ligand>
</feature>
<dbReference type="InterPro" id="IPR011650">
    <property type="entry name" value="Peptidase_M20_dimer"/>
</dbReference>
<gene>
    <name evidence="3" type="ORF">PO878_09635</name>
</gene>
<dbReference type="PIRSF" id="PIRSF005962">
    <property type="entry name" value="Pept_M20D_amidohydro"/>
    <property type="match status" value="1"/>
</dbReference>
<dbReference type="InterPro" id="IPR036264">
    <property type="entry name" value="Bact_exopeptidase_dim_dom"/>
</dbReference>
<evidence type="ECO:0000256" key="1">
    <source>
        <dbReference type="PIRSR" id="PIRSR005962-1"/>
    </source>
</evidence>
<accession>A0AAE9Y905</accession>
<keyword evidence="1" id="KW-0479">Metal-binding</keyword>